<organism evidence="10 11">
    <name type="scientific">Salibacterium salarium</name>
    <dbReference type="NCBI Taxonomy" id="284579"/>
    <lineage>
        <taxon>Bacteria</taxon>
        <taxon>Bacillati</taxon>
        <taxon>Bacillota</taxon>
        <taxon>Bacilli</taxon>
        <taxon>Bacillales</taxon>
        <taxon>Bacillaceae</taxon>
    </lineage>
</organism>
<gene>
    <name evidence="10" type="ORF">D7Z54_03770</name>
</gene>
<dbReference type="RefSeq" id="WP_125554513.1">
    <property type="nucleotide sequence ID" value="NZ_RBVX01000002.1"/>
</dbReference>
<dbReference type="InterPro" id="IPR007419">
    <property type="entry name" value="BFD-like_2Fe2S-bd_dom"/>
</dbReference>
<sequence length="758" mass="84998">MRKKLIIIGNGMSSLRFMETIVSQSNSSFSIQSFGEEPSYPYNRVRLSSYLQQEADQQSLFPHSSDWYEHRNIQVHTKEQVINIDKDKKQIHTSTGLVYSYDYLIIATGSSPVQLDIPGVNKKGVHTFRTLKDANDLITAANDRKRAVVVGGGFLGLEAAFGLAKAGSEVVVVQRGDTLLTPQLDNTASKYLQTELEAYGIKFYFEQSIQSVEGENQVESAILQDGTVIDTDVVLFATGIRPNKNIAMQSGIRTNRGIIVDDYMKTSAEDVYAIGECIEHNGQSYGLVPPVYEQARVAAMALCSQDPVPYKGSFPYSHLKIAGIDLFTAGNIEESVQMDTIVQADSSKPLYQKIVMQNDVIQGAILFGETAAADDIVLRMKNQKPLSIAEKNHLFSGEGKEEKLVRCSPASTICKCNQVNKQDILLHIAKAEEANVQTIRDETKASSSCGGCAGDVAGLLSVFEQCKHQAQTTTFCACTTLEEETVREKINSGWWKQLHDVFLSDEWNTKGCDICRPALTYYFSVVGKMGTIRPPWIQKHAYNDYTITSLPIRSKDITGSMQSWMRLQQEIPGTHLKMGQDQRIQLTGVPENEINRVCNETFTPITAYPHAKIQPFHFSITDGNYDVIEQLEADLFPLSFPEEFSVQVTKDFPAVIPARGVTLVWNEGTWEMHVVGTEGRIILYVFQKEELEEVLKVTVAYYRETAHFNEPFSDWVTRQTPVKIRETILSDDDRDELLLRLDSQIESVKQNREHTNLV</sequence>
<dbReference type="OrthoDB" id="9802028at2"/>
<dbReference type="PRINTS" id="PR00368">
    <property type="entry name" value="FADPNR"/>
</dbReference>
<evidence type="ECO:0000313" key="10">
    <source>
        <dbReference type="EMBL" id="RSL34955.1"/>
    </source>
</evidence>
<evidence type="ECO:0000256" key="5">
    <source>
        <dbReference type="ARBA" id="ARBA00023004"/>
    </source>
</evidence>
<keyword evidence="4" id="KW-0274">FAD</keyword>
<evidence type="ECO:0000256" key="1">
    <source>
        <dbReference type="ARBA" id="ARBA00001974"/>
    </source>
</evidence>
<feature type="domain" description="NADH-rubredoxin oxidoreductase C-terminal" evidence="9">
    <location>
        <begin position="315"/>
        <end position="382"/>
    </location>
</feature>
<dbReference type="GO" id="GO:0051536">
    <property type="term" value="F:iron-sulfur cluster binding"/>
    <property type="evidence" value="ECO:0007669"/>
    <property type="project" value="UniProtKB-KW"/>
</dbReference>
<dbReference type="Proteomes" id="UP000275076">
    <property type="component" value="Unassembled WGS sequence"/>
</dbReference>
<reference evidence="10 11" key="1">
    <citation type="submission" date="2018-10" db="EMBL/GenBank/DDBJ databases">
        <title>Draft genome sequence of Bacillus salarius IM0101, isolated from a hypersaline soil in Inner Mongolia, China.</title>
        <authorList>
            <person name="Yamprayoonswat W."/>
            <person name="Boonvisut S."/>
            <person name="Jumpathong W."/>
            <person name="Sittihan S."/>
            <person name="Ruangsuj P."/>
            <person name="Wanthongcharoen S."/>
            <person name="Thongpramul N."/>
            <person name="Pimmason S."/>
            <person name="Yu B."/>
            <person name="Yasawong M."/>
        </authorList>
    </citation>
    <scope>NUCLEOTIDE SEQUENCE [LARGE SCALE GENOMIC DNA]</scope>
    <source>
        <strain evidence="10 11">IM0101</strain>
    </source>
</reference>
<dbReference type="AlphaFoldDB" id="A0A428N9A4"/>
<feature type="domain" description="FAD/NAD(P)-binding" evidence="8">
    <location>
        <begin position="4"/>
        <end position="298"/>
    </location>
</feature>
<evidence type="ECO:0000259" key="7">
    <source>
        <dbReference type="Pfam" id="PF04324"/>
    </source>
</evidence>
<evidence type="ECO:0000256" key="4">
    <source>
        <dbReference type="ARBA" id="ARBA00022827"/>
    </source>
</evidence>
<evidence type="ECO:0000256" key="2">
    <source>
        <dbReference type="ARBA" id="ARBA00022630"/>
    </source>
</evidence>
<dbReference type="CDD" id="cd19944">
    <property type="entry name" value="NirB_Fer2_BFD-like_2"/>
    <property type="match status" value="1"/>
</dbReference>
<dbReference type="Pfam" id="PF04324">
    <property type="entry name" value="Fer2_BFD"/>
    <property type="match status" value="1"/>
</dbReference>
<evidence type="ECO:0000256" key="3">
    <source>
        <dbReference type="ARBA" id="ARBA00022723"/>
    </source>
</evidence>
<dbReference type="Gene3D" id="1.10.10.1100">
    <property type="entry name" value="BFD-like [2Fe-2S]-binding domain"/>
    <property type="match status" value="1"/>
</dbReference>
<dbReference type="SUPFAM" id="SSF51905">
    <property type="entry name" value="FAD/NAD(P)-binding domain"/>
    <property type="match status" value="2"/>
</dbReference>
<dbReference type="InterPro" id="IPR036188">
    <property type="entry name" value="FAD/NAD-bd_sf"/>
</dbReference>
<protein>
    <submittedName>
        <fullName evidence="10">NAD(P)/FAD-dependent oxidoreductase</fullName>
    </submittedName>
</protein>
<dbReference type="InterPro" id="IPR045854">
    <property type="entry name" value="NO2/SO3_Rdtase_4Fe4S_sf"/>
</dbReference>
<feature type="domain" description="BFD-like [2Fe-2S]-binding" evidence="7">
    <location>
        <begin position="413"/>
        <end position="460"/>
    </location>
</feature>
<dbReference type="PRINTS" id="PR00411">
    <property type="entry name" value="PNDRDTASEI"/>
</dbReference>
<dbReference type="Gene3D" id="3.30.390.30">
    <property type="match status" value="1"/>
</dbReference>
<name>A0A428N9A4_9BACI</name>
<accession>A0A428N9A4</accession>
<dbReference type="EMBL" id="RBVX01000002">
    <property type="protein sequence ID" value="RSL34955.1"/>
    <property type="molecule type" value="Genomic_DNA"/>
</dbReference>
<dbReference type="InterPro" id="IPR050260">
    <property type="entry name" value="FAD-bd_OxRdtase"/>
</dbReference>
<dbReference type="InterPro" id="IPR041854">
    <property type="entry name" value="BFD-like_2Fe2S-bd_dom_sf"/>
</dbReference>
<keyword evidence="11" id="KW-1185">Reference proteome</keyword>
<evidence type="ECO:0000259" key="9">
    <source>
        <dbReference type="Pfam" id="PF18267"/>
    </source>
</evidence>
<dbReference type="Gene3D" id="3.50.50.60">
    <property type="entry name" value="FAD/NAD(P)-binding domain"/>
    <property type="match status" value="2"/>
</dbReference>
<comment type="caution">
    <text evidence="10">The sequence shown here is derived from an EMBL/GenBank/DDBJ whole genome shotgun (WGS) entry which is preliminary data.</text>
</comment>
<proteinExistence type="predicted"/>
<keyword evidence="6" id="KW-0411">Iron-sulfur</keyword>
<keyword evidence="5" id="KW-0408">Iron</keyword>
<keyword evidence="3" id="KW-0479">Metal-binding</keyword>
<dbReference type="Pfam" id="PF07992">
    <property type="entry name" value="Pyr_redox_2"/>
    <property type="match status" value="1"/>
</dbReference>
<dbReference type="InterPro" id="IPR016156">
    <property type="entry name" value="FAD/NAD-linked_Rdtase_dimer_sf"/>
</dbReference>
<evidence type="ECO:0000259" key="8">
    <source>
        <dbReference type="Pfam" id="PF07992"/>
    </source>
</evidence>
<dbReference type="SUPFAM" id="SSF56014">
    <property type="entry name" value="Nitrite and sulphite reductase 4Fe-4S domain-like"/>
    <property type="match status" value="1"/>
</dbReference>
<dbReference type="PANTHER" id="PTHR43429">
    <property type="entry name" value="PYRIDINE NUCLEOTIDE-DISULFIDE OXIDOREDUCTASE DOMAIN-CONTAINING"/>
    <property type="match status" value="1"/>
</dbReference>
<keyword evidence="2" id="KW-0285">Flavoprotein</keyword>
<dbReference type="PANTHER" id="PTHR43429:SF3">
    <property type="entry name" value="NITRITE REDUCTASE [NAD(P)H]"/>
    <property type="match status" value="1"/>
</dbReference>
<dbReference type="InterPro" id="IPR023753">
    <property type="entry name" value="FAD/NAD-binding_dom"/>
</dbReference>
<evidence type="ECO:0000313" key="11">
    <source>
        <dbReference type="Proteomes" id="UP000275076"/>
    </source>
</evidence>
<dbReference type="InterPro" id="IPR041575">
    <property type="entry name" value="Rubredoxin_C"/>
</dbReference>
<dbReference type="GO" id="GO:0016491">
    <property type="term" value="F:oxidoreductase activity"/>
    <property type="evidence" value="ECO:0007669"/>
    <property type="project" value="InterPro"/>
</dbReference>
<evidence type="ECO:0000256" key="6">
    <source>
        <dbReference type="ARBA" id="ARBA00023014"/>
    </source>
</evidence>
<dbReference type="GO" id="GO:0046872">
    <property type="term" value="F:metal ion binding"/>
    <property type="evidence" value="ECO:0007669"/>
    <property type="project" value="UniProtKB-KW"/>
</dbReference>
<dbReference type="Pfam" id="PF18267">
    <property type="entry name" value="Rubredoxin_C"/>
    <property type="match status" value="1"/>
</dbReference>
<comment type="cofactor">
    <cofactor evidence="1">
        <name>FAD</name>
        <dbReference type="ChEBI" id="CHEBI:57692"/>
    </cofactor>
</comment>